<evidence type="ECO:0000256" key="8">
    <source>
        <dbReference type="ARBA" id="ARBA00022833"/>
    </source>
</evidence>
<feature type="binding site" evidence="14">
    <location>
        <position position="454"/>
    </location>
    <ligand>
        <name>Zn(2+)</name>
        <dbReference type="ChEBI" id="CHEBI:29105"/>
        <note>catalytic</note>
    </ligand>
</feature>
<feature type="compositionally biased region" description="Basic and acidic residues" evidence="16">
    <location>
        <begin position="84"/>
        <end position="93"/>
    </location>
</feature>
<comment type="caution">
    <text evidence="14">Lacks conserved residue(s) required for the propagation of feature annotation.</text>
</comment>
<dbReference type="Gene3D" id="1.10.8.60">
    <property type="match status" value="1"/>
</dbReference>
<keyword evidence="7 14" id="KW-0378">Hydrolase</keyword>
<dbReference type="PANTHER" id="PTHR43655">
    <property type="entry name" value="ATP-DEPENDENT PROTEASE"/>
    <property type="match status" value="1"/>
</dbReference>
<keyword evidence="19" id="KW-1185">Reference proteome</keyword>
<dbReference type="Pfam" id="PF01434">
    <property type="entry name" value="Peptidase_M41"/>
    <property type="match status" value="1"/>
</dbReference>
<comment type="similarity">
    <text evidence="15">Belongs to the AAA ATPase family.</text>
</comment>
<dbReference type="InterPro" id="IPR003593">
    <property type="entry name" value="AAA+_ATPase"/>
</dbReference>
<dbReference type="InterPro" id="IPR037219">
    <property type="entry name" value="Peptidase_M41-like"/>
</dbReference>
<dbReference type="NCBIfam" id="TIGR01241">
    <property type="entry name" value="FtsH_fam"/>
    <property type="match status" value="1"/>
</dbReference>
<feature type="active site" evidence="14">
    <location>
        <position position="451"/>
    </location>
</feature>
<dbReference type="KEGG" id="uam:UABAM_02890"/>
<dbReference type="FunFam" id="1.10.8.60:FF:000001">
    <property type="entry name" value="ATP-dependent zinc metalloprotease FtsH"/>
    <property type="match status" value="1"/>
</dbReference>
<keyword evidence="9 14" id="KW-0067">ATP-binding</keyword>
<organism evidence="18 19">
    <name type="scientific">Uabimicrobium amorphum</name>
    <dbReference type="NCBI Taxonomy" id="2596890"/>
    <lineage>
        <taxon>Bacteria</taxon>
        <taxon>Pseudomonadati</taxon>
        <taxon>Planctomycetota</taxon>
        <taxon>Candidatus Uabimicrobiia</taxon>
        <taxon>Candidatus Uabimicrobiales</taxon>
        <taxon>Candidatus Uabimicrobiaceae</taxon>
        <taxon>Candidatus Uabimicrobium</taxon>
    </lineage>
</organism>
<evidence type="ECO:0000256" key="10">
    <source>
        <dbReference type="ARBA" id="ARBA00022989"/>
    </source>
</evidence>
<evidence type="ECO:0000256" key="5">
    <source>
        <dbReference type="ARBA" id="ARBA00022723"/>
    </source>
</evidence>
<feature type="binding site" evidence="14">
    <location>
        <position position="450"/>
    </location>
    <ligand>
        <name>Zn(2+)</name>
        <dbReference type="ChEBI" id="CHEBI:29105"/>
        <note>catalytic</note>
    </ligand>
</feature>
<name>A0A5S9IMC7_UABAM</name>
<evidence type="ECO:0000256" key="13">
    <source>
        <dbReference type="ARBA" id="ARBA00061570"/>
    </source>
</evidence>
<keyword evidence="5 14" id="KW-0479">Metal-binding</keyword>
<evidence type="ECO:0000256" key="3">
    <source>
        <dbReference type="ARBA" id="ARBA00022670"/>
    </source>
</evidence>
<dbReference type="EC" id="3.4.24.-" evidence="14"/>
<comment type="subunit">
    <text evidence="14">Homohexamer.</text>
</comment>
<dbReference type="InterPro" id="IPR005936">
    <property type="entry name" value="FtsH"/>
</dbReference>
<comment type="similarity">
    <text evidence="13 14">In the central section; belongs to the AAA ATPase family.</text>
</comment>
<feature type="domain" description="AAA+ ATPase" evidence="17">
    <location>
        <begin position="219"/>
        <end position="359"/>
    </location>
</feature>
<dbReference type="Pfam" id="PF06480">
    <property type="entry name" value="FtsH_ext"/>
    <property type="match status" value="1"/>
</dbReference>
<keyword evidence="10 14" id="KW-1133">Transmembrane helix</keyword>
<dbReference type="InterPro" id="IPR011546">
    <property type="entry name" value="Pept_M41_FtsH_extracell"/>
</dbReference>
<evidence type="ECO:0000256" key="2">
    <source>
        <dbReference type="ARBA" id="ARBA00010044"/>
    </source>
</evidence>
<accession>A0A5S9IMC7</accession>
<dbReference type="InterPro" id="IPR000642">
    <property type="entry name" value="Peptidase_M41"/>
</dbReference>
<dbReference type="PANTHER" id="PTHR43655:SF2">
    <property type="entry name" value="AFG3 LIKE MATRIX AAA PEPTIDASE SUBUNIT 2, ISOFORM A"/>
    <property type="match status" value="1"/>
</dbReference>
<dbReference type="InterPro" id="IPR050928">
    <property type="entry name" value="ATP-dep_Zn_Metalloprotease"/>
</dbReference>
<evidence type="ECO:0000256" key="1">
    <source>
        <dbReference type="ARBA" id="ARBA00004370"/>
    </source>
</evidence>
<keyword evidence="6 14" id="KW-0547">Nucleotide-binding</keyword>
<sequence length="633" mass="71064">MKRQEKYTIWHYLALFSLLLLLQSTLFSSRATKEISYKEFRDYLAAGRMESVVLSTNSIVGKLKDSPKEQKTDLTQPSTQSDSKTNRMKDKSQKIEKKVVRYFRVVRLEDKKLIEDLQAAKVDYRGRIESNFLSNFFFNWVLPIGFMILIWTFIFRRFSATQNQFLNLGKNKAKIQAENLKSQITFKEVAGIDEAVEEVQEIVDFLKNPDKYTRLGGKLPKGILLVGPPGTGKTLLAKAVAGEAEVPFFNISGSDFIEMFVGVGAARVRDLFKEAKQKSPCIIFIDEIDAIGKSRSRHSVSGGYDERENTLNQLLVEMDGFQSGSNVIIMGATNRPDLLDKALLRPGRFDRQVLVDKPDLNGRIDIFKVHCHNIVLADDVDFHNLAAQTPGFAGADIANVANEAALLASRKNKDQVSKQDFENAIERVVAGLEKKSKLINAKERKIVAYHESGHAIVGYFTPGADEVQKVSIVPRGFGALGYTLQMPLEDRYLMGKEELLGKIKGLLGGRAAEEIIFSDISTGASNDLERVAQIARNMITVYGMSQNLPNFSLVNKGTPGFLGQDNLMYKCSEKIEQIVDEEVLEMIQHCYEDAKNILIEKKPLLEEMANALLQKEVLEKNEIEEILGKENKS</sequence>
<comment type="similarity">
    <text evidence="2 14">In the C-terminal section; belongs to the peptidase M41 family.</text>
</comment>
<dbReference type="Gene3D" id="3.40.50.300">
    <property type="entry name" value="P-loop containing nucleotide triphosphate hydrolases"/>
    <property type="match status" value="1"/>
</dbReference>
<dbReference type="SUPFAM" id="SSF52540">
    <property type="entry name" value="P-loop containing nucleoside triphosphate hydrolases"/>
    <property type="match status" value="1"/>
</dbReference>
<keyword evidence="11 14" id="KW-0482">Metalloprotease</keyword>
<dbReference type="OrthoDB" id="9809379at2"/>
<evidence type="ECO:0000256" key="15">
    <source>
        <dbReference type="RuleBase" id="RU003651"/>
    </source>
</evidence>
<dbReference type="Gene3D" id="3.30.720.210">
    <property type="match status" value="1"/>
</dbReference>
<keyword evidence="4 14" id="KW-0812">Transmembrane</keyword>
<dbReference type="GO" id="GO:0008270">
    <property type="term" value="F:zinc ion binding"/>
    <property type="evidence" value="ECO:0007669"/>
    <property type="project" value="UniProtKB-UniRule"/>
</dbReference>
<dbReference type="Proteomes" id="UP000326354">
    <property type="component" value="Chromosome"/>
</dbReference>
<feature type="binding site" evidence="14">
    <location>
        <begin position="227"/>
        <end position="234"/>
    </location>
    <ligand>
        <name>ATP</name>
        <dbReference type="ChEBI" id="CHEBI:30616"/>
    </ligand>
</feature>
<dbReference type="PROSITE" id="PS00674">
    <property type="entry name" value="AAA"/>
    <property type="match status" value="1"/>
</dbReference>
<dbReference type="GO" id="GO:0004222">
    <property type="term" value="F:metalloendopeptidase activity"/>
    <property type="evidence" value="ECO:0007669"/>
    <property type="project" value="InterPro"/>
</dbReference>
<gene>
    <name evidence="14" type="primary">ftsH</name>
    <name evidence="18" type="ORF">UABAM_02890</name>
</gene>
<reference evidence="18 19" key="1">
    <citation type="submission" date="2019-08" db="EMBL/GenBank/DDBJ databases">
        <title>Complete genome sequence of Candidatus Uab amorphum.</title>
        <authorList>
            <person name="Shiratori T."/>
            <person name="Suzuki S."/>
            <person name="Kakizawa Y."/>
            <person name="Ishida K."/>
        </authorList>
    </citation>
    <scope>NUCLEOTIDE SEQUENCE [LARGE SCALE GENOMIC DNA]</scope>
    <source>
        <strain evidence="18 19">SRT547</strain>
    </source>
</reference>
<keyword evidence="8 14" id="KW-0862">Zinc</keyword>
<keyword evidence="12 14" id="KW-0472">Membrane</keyword>
<proteinExistence type="inferred from homology"/>
<evidence type="ECO:0000256" key="9">
    <source>
        <dbReference type="ARBA" id="ARBA00022840"/>
    </source>
</evidence>
<dbReference type="CDD" id="cd19501">
    <property type="entry name" value="RecA-like_FtsH"/>
    <property type="match status" value="1"/>
</dbReference>
<dbReference type="GO" id="GO:0006508">
    <property type="term" value="P:proteolysis"/>
    <property type="evidence" value="ECO:0007669"/>
    <property type="project" value="UniProtKB-KW"/>
</dbReference>
<keyword evidence="14" id="KW-1003">Cell membrane</keyword>
<evidence type="ECO:0000313" key="18">
    <source>
        <dbReference type="EMBL" id="BBM84529.1"/>
    </source>
</evidence>
<dbReference type="SMART" id="SM00382">
    <property type="entry name" value="AAA"/>
    <property type="match status" value="1"/>
</dbReference>
<evidence type="ECO:0000313" key="19">
    <source>
        <dbReference type="Proteomes" id="UP000326354"/>
    </source>
</evidence>
<comment type="function">
    <text evidence="14">Acts as a processive, ATP-dependent zinc metallopeptidase for both cytoplasmic and membrane proteins. Plays a role in the quality control of integral membrane proteins.</text>
</comment>
<dbReference type="SUPFAM" id="SSF140990">
    <property type="entry name" value="FtsH protease domain-like"/>
    <property type="match status" value="1"/>
</dbReference>
<dbReference type="InterPro" id="IPR003959">
    <property type="entry name" value="ATPase_AAA_core"/>
</dbReference>
<dbReference type="Pfam" id="PF17862">
    <property type="entry name" value="AAA_lid_3"/>
    <property type="match status" value="1"/>
</dbReference>
<evidence type="ECO:0000256" key="6">
    <source>
        <dbReference type="ARBA" id="ARBA00022741"/>
    </source>
</evidence>
<dbReference type="GO" id="GO:0004176">
    <property type="term" value="F:ATP-dependent peptidase activity"/>
    <property type="evidence" value="ECO:0007669"/>
    <property type="project" value="InterPro"/>
</dbReference>
<dbReference type="GO" id="GO:0005524">
    <property type="term" value="F:ATP binding"/>
    <property type="evidence" value="ECO:0007669"/>
    <property type="project" value="UniProtKB-UniRule"/>
</dbReference>
<comment type="subcellular location">
    <subcellularLocation>
        <location evidence="14">Cell membrane</location>
        <topology evidence="14">Multi-pass membrane protein</topology>
        <orientation evidence="14">Cytoplasmic side</orientation>
    </subcellularLocation>
    <subcellularLocation>
        <location evidence="1">Membrane</location>
    </subcellularLocation>
</comment>
<dbReference type="InterPro" id="IPR041569">
    <property type="entry name" value="AAA_lid_3"/>
</dbReference>
<dbReference type="GO" id="GO:0030163">
    <property type="term" value="P:protein catabolic process"/>
    <property type="evidence" value="ECO:0007669"/>
    <property type="project" value="UniProtKB-UniRule"/>
</dbReference>
<evidence type="ECO:0000259" key="17">
    <source>
        <dbReference type="SMART" id="SM00382"/>
    </source>
</evidence>
<feature type="transmembrane region" description="Helical" evidence="14">
    <location>
        <begin position="137"/>
        <end position="155"/>
    </location>
</feature>
<protein>
    <recommendedName>
        <fullName evidence="14">ATP-dependent zinc metalloprotease FtsH</fullName>
        <ecNumber evidence="14">3.4.24.-</ecNumber>
    </recommendedName>
</protein>
<dbReference type="GO" id="GO:0005886">
    <property type="term" value="C:plasma membrane"/>
    <property type="evidence" value="ECO:0007669"/>
    <property type="project" value="UniProtKB-SubCell"/>
</dbReference>
<dbReference type="InterPro" id="IPR003960">
    <property type="entry name" value="ATPase_AAA_CS"/>
</dbReference>
<dbReference type="Gene3D" id="1.20.58.760">
    <property type="entry name" value="Peptidase M41"/>
    <property type="match status" value="1"/>
</dbReference>
<dbReference type="Pfam" id="PF00004">
    <property type="entry name" value="AAA"/>
    <property type="match status" value="1"/>
</dbReference>
<dbReference type="FunFam" id="1.20.58.760:FF:000001">
    <property type="entry name" value="ATP-dependent zinc metalloprotease FtsH"/>
    <property type="match status" value="1"/>
</dbReference>
<evidence type="ECO:0000256" key="16">
    <source>
        <dbReference type="SAM" id="MobiDB-lite"/>
    </source>
</evidence>
<evidence type="ECO:0000256" key="4">
    <source>
        <dbReference type="ARBA" id="ARBA00022692"/>
    </source>
</evidence>
<evidence type="ECO:0000256" key="11">
    <source>
        <dbReference type="ARBA" id="ARBA00023049"/>
    </source>
</evidence>
<feature type="region of interest" description="Disordered" evidence="16">
    <location>
        <begin position="66"/>
        <end position="93"/>
    </location>
</feature>
<feature type="compositionally biased region" description="Polar residues" evidence="16">
    <location>
        <begin position="73"/>
        <end position="83"/>
    </location>
</feature>
<dbReference type="AlphaFoldDB" id="A0A5S9IMC7"/>
<evidence type="ECO:0000256" key="14">
    <source>
        <dbReference type="HAMAP-Rule" id="MF_01458"/>
    </source>
</evidence>
<dbReference type="EMBL" id="AP019860">
    <property type="protein sequence ID" value="BBM84529.1"/>
    <property type="molecule type" value="Genomic_DNA"/>
</dbReference>
<dbReference type="InterPro" id="IPR027417">
    <property type="entry name" value="P-loop_NTPase"/>
</dbReference>
<dbReference type="FunFam" id="3.40.50.300:FF:000001">
    <property type="entry name" value="ATP-dependent zinc metalloprotease FtsH"/>
    <property type="match status" value="1"/>
</dbReference>
<keyword evidence="3 14" id="KW-0645">Protease</keyword>
<evidence type="ECO:0000256" key="7">
    <source>
        <dbReference type="ARBA" id="ARBA00022801"/>
    </source>
</evidence>
<feature type="binding site" evidence="14">
    <location>
        <position position="527"/>
    </location>
    <ligand>
        <name>Zn(2+)</name>
        <dbReference type="ChEBI" id="CHEBI:29105"/>
        <note>catalytic</note>
    </ligand>
</feature>
<evidence type="ECO:0000256" key="12">
    <source>
        <dbReference type="ARBA" id="ARBA00023136"/>
    </source>
</evidence>
<comment type="cofactor">
    <cofactor evidence="14">
        <name>Zn(2+)</name>
        <dbReference type="ChEBI" id="CHEBI:29105"/>
    </cofactor>
    <text evidence="14">Binds 1 zinc ion per subunit.</text>
</comment>
<dbReference type="HAMAP" id="MF_01458">
    <property type="entry name" value="FtsH"/>
    <property type="match status" value="1"/>
</dbReference>
<dbReference type="RefSeq" id="WP_151968676.1">
    <property type="nucleotide sequence ID" value="NZ_AP019860.1"/>
</dbReference>
<dbReference type="GO" id="GO:0016887">
    <property type="term" value="F:ATP hydrolysis activity"/>
    <property type="evidence" value="ECO:0007669"/>
    <property type="project" value="UniProtKB-UniRule"/>
</dbReference>